<reference evidence="2" key="1">
    <citation type="submission" date="2020-06" db="EMBL/GenBank/DDBJ databases">
        <title>WGS assembly of Ceratodon purpureus strain R40.</title>
        <authorList>
            <person name="Carey S.B."/>
            <person name="Jenkins J."/>
            <person name="Shu S."/>
            <person name="Lovell J.T."/>
            <person name="Sreedasyam A."/>
            <person name="Maumus F."/>
            <person name="Tiley G.P."/>
            <person name="Fernandez-Pozo N."/>
            <person name="Barry K."/>
            <person name="Chen C."/>
            <person name="Wang M."/>
            <person name="Lipzen A."/>
            <person name="Daum C."/>
            <person name="Saski C.A."/>
            <person name="Payton A.C."/>
            <person name="Mcbreen J.C."/>
            <person name="Conrad R.E."/>
            <person name="Kollar L.M."/>
            <person name="Olsson S."/>
            <person name="Huttunen S."/>
            <person name="Landis J.B."/>
            <person name="Wickett N.J."/>
            <person name="Johnson M.G."/>
            <person name="Rensing S.A."/>
            <person name="Grimwood J."/>
            <person name="Schmutz J."/>
            <person name="Mcdaniel S.F."/>
        </authorList>
    </citation>
    <scope>NUCLEOTIDE SEQUENCE</scope>
    <source>
        <strain evidence="2">R40</strain>
    </source>
</reference>
<dbReference type="EMBL" id="CM026426">
    <property type="protein sequence ID" value="KAG0574582.1"/>
    <property type="molecule type" value="Genomic_DNA"/>
</dbReference>
<protein>
    <submittedName>
        <fullName evidence="2">Uncharacterized protein</fullName>
    </submittedName>
</protein>
<keyword evidence="1" id="KW-0732">Signal</keyword>
<evidence type="ECO:0000256" key="1">
    <source>
        <dbReference type="SAM" id="SignalP"/>
    </source>
</evidence>
<evidence type="ECO:0000313" key="2">
    <source>
        <dbReference type="EMBL" id="KAG0574582.1"/>
    </source>
</evidence>
<sequence length="61" mass="7413">MILHRFCVWNVFWHVSGLLSDSGVALRLRVLPSHLRGWYHLHRYRRMHNSTVISAAWLWSW</sequence>
<feature type="chain" id="PRO_5035887259" evidence="1">
    <location>
        <begin position="18"/>
        <end position="61"/>
    </location>
</feature>
<comment type="caution">
    <text evidence="2">The sequence shown here is derived from an EMBL/GenBank/DDBJ whole genome shotgun (WGS) entry which is preliminary data.</text>
</comment>
<dbReference type="AlphaFoldDB" id="A0A8T0HU68"/>
<dbReference type="Proteomes" id="UP000822688">
    <property type="component" value="Chromosome V"/>
</dbReference>
<feature type="signal peptide" evidence="1">
    <location>
        <begin position="1"/>
        <end position="17"/>
    </location>
</feature>
<organism evidence="2 3">
    <name type="scientific">Ceratodon purpureus</name>
    <name type="common">Fire moss</name>
    <name type="synonym">Dicranum purpureum</name>
    <dbReference type="NCBI Taxonomy" id="3225"/>
    <lineage>
        <taxon>Eukaryota</taxon>
        <taxon>Viridiplantae</taxon>
        <taxon>Streptophyta</taxon>
        <taxon>Embryophyta</taxon>
        <taxon>Bryophyta</taxon>
        <taxon>Bryophytina</taxon>
        <taxon>Bryopsida</taxon>
        <taxon>Dicranidae</taxon>
        <taxon>Pseudoditrichales</taxon>
        <taxon>Ditrichaceae</taxon>
        <taxon>Ceratodon</taxon>
    </lineage>
</organism>
<accession>A0A8T0HU68</accession>
<proteinExistence type="predicted"/>
<evidence type="ECO:0000313" key="3">
    <source>
        <dbReference type="Proteomes" id="UP000822688"/>
    </source>
</evidence>
<keyword evidence="3" id="KW-1185">Reference proteome</keyword>
<gene>
    <name evidence="2" type="ORF">KC19_VG273700</name>
</gene>
<name>A0A8T0HU68_CERPU</name>